<evidence type="ECO:0000313" key="3">
    <source>
        <dbReference type="Proteomes" id="UP001498398"/>
    </source>
</evidence>
<feature type="coiled-coil region" evidence="1">
    <location>
        <begin position="49"/>
        <end position="76"/>
    </location>
</feature>
<evidence type="ECO:0000313" key="2">
    <source>
        <dbReference type="EMBL" id="KAK7450523.1"/>
    </source>
</evidence>
<keyword evidence="1" id="KW-0175">Coiled coil</keyword>
<name>A0ABR1J749_9AGAR</name>
<protein>
    <submittedName>
        <fullName evidence="2">Uncharacterized protein</fullName>
    </submittedName>
</protein>
<reference evidence="2 3" key="1">
    <citation type="submission" date="2024-01" db="EMBL/GenBank/DDBJ databases">
        <title>A draft genome for the cacao thread blight pathogen Marasmiellus scandens.</title>
        <authorList>
            <person name="Baruah I.K."/>
            <person name="Leung J."/>
            <person name="Bukari Y."/>
            <person name="Amoako-Attah I."/>
            <person name="Meinhardt L.W."/>
            <person name="Bailey B.A."/>
            <person name="Cohen S.P."/>
        </authorList>
    </citation>
    <scope>NUCLEOTIDE SEQUENCE [LARGE SCALE GENOMIC DNA]</scope>
    <source>
        <strain evidence="2 3">GH-19</strain>
    </source>
</reference>
<gene>
    <name evidence="2" type="ORF">VKT23_012832</name>
</gene>
<dbReference type="EMBL" id="JBANRG010000033">
    <property type="protein sequence ID" value="KAK7450523.1"/>
    <property type="molecule type" value="Genomic_DNA"/>
</dbReference>
<evidence type="ECO:0000256" key="1">
    <source>
        <dbReference type="SAM" id="Coils"/>
    </source>
</evidence>
<comment type="caution">
    <text evidence="2">The sequence shown here is derived from an EMBL/GenBank/DDBJ whole genome shotgun (WGS) entry which is preliminary data.</text>
</comment>
<dbReference type="Proteomes" id="UP001498398">
    <property type="component" value="Unassembled WGS sequence"/>
</dbReference>
<accession>A0ABR1J749</accession>
<keyword evidence="3" id="KW-1185">Reference proteome</keyword>
<organism evidence="2 3">
    <name type="scientific">Marasmiellus scandens</name>
    <dbReference type="NCBI Taxonomy" id="2682957"/>
    <lineage>
        <taxon>Eukaryota</taxon>
        <taxon>Fungi</taxon>
        <taxon>Dikarya</taxon>
        <taxon>Basidiomycota</taxon>
        <taxon>Agaricomycotina</taxon>
        <taxon>Agaricomycetes</taxon>
        <taxon>Agaricomycetidae</taxon>
        <taxon>Agaricales</taxon>
        <taxon>Marasmiineae</taxon>
        <taxon>Omphalotaceae</taxon>
        <taxon>Marasmiellus</taxon>
    </lineage>
</organism>
<proteinExistence type="predicted"/>
<sequence length="106" mass="12419">MTLDTEVRDEGWLEVVTKKDKLEQVDEYESFKRALDEKDQLIALGQYRVRKLSGHLRRLTEENRHLKEELKAKEVALRSNSGKTENLEQVLRTEAVEAGQENQNYC</sequence>